<dbReference type="Proteomes" id="UP000515947">
    <property type="component" value="Chromosome"/>
</dbReference>
<sequence length="118" mass="11887">MGNVNLPTPVAVAGAAICLLAGYLIGMVTGSDAPTRSTGEVVSYDGATSELCLGGEGVQEQEGAIVDGVLCGTWRRPAGSSRLPEKGESFRFVSLSAGDAEGPQGQRAATVIYGEVVG</sequence>
<keyword evidence="1" id="KW-0472">Membrane</keyword>
<organism evidence="2 3">
    <name type="scientific">Nocardioides mesophilus</name>
    <dbReference type="NCBI Taxonomy" id="433659"/>
    <lineage>
        <taxon>Bacteria</taxon>
        <taxon>Bacillati</taxon>
        <taxon>Actinomycetota</taxon>
        <taxon>Actinomycetes</taxon>
        <taxon>Propionibacteriales</taxon>
        <taxon>Nocardioidaceae</taxon>
        <taxon>Nocardioides</taxon>
    </lineage>
</organism>
<accession>A0A7G9RA45</accession>
<protein>
    <submittedName>
        <fullName evidence="2">Uncharacterized protein</fullName>
    </submittedName>
</protein>
<keyword evidence="1" id="KW-1133">Transmembrane helix</keyword>
<gene>
    <name evidence="2" type="ORF">H9L09_18655</name>
</gene>
<proteinExistence type="predicted"/>
<feature type="transmembrane region" description="Helical" evidence="1">
    <location>
        <begin position="6"/>
        <end position="26"/>
    </location>
</feature>
<evidence type="ECO:0000256" key="1">
    <source>
        <dbReference type="SAM" id="Phobius"/>
    </source>
</evidence>
<dbReference type="EMBL" id="CP060713">
    <property type="protein sequence ID" value="QNN52470.1"/>
    <property type="molecule type" value="Genomic_DNA"/>
</dbReference>
<dbReference type="RefSeq" id="WP_187578312.1">
    <property type="nucleotide sequence ID" value="NZ_CP060713.1"/>
</dbReference>
<evidence type="ECO:0000313" key="2">
    <source>
        <dbReference type="EMBL" id="QNN52470.1"/>
    </source>
</evidence>
<dbReference type="KEGG" id="nmes:H9L09_18655"/>
<evidence type="ECO:0000313" key="3">
    <source>
        <dbReference type="Proteomes" id="UP000515947"/>
    </source>
</evidence>
<reference evidence="2 3" key="1">
    <citation type="submission" date="2020-08" db="EMBL/GenBank/DDBJ databases">
        <title>Genome sequence of Nocardioides mesophilus KACC 16243T.</title>
        <authorList>
            <person name="Hyun D.-W."/>
            <person name="Bae J.-W."/>
        </authorList>
    </citation>
    <scope>NUCLEOTIDE SEQUENCE [LARGE SCALE GENOMIC DNA]</scope>
    <source>
        <strain evidence="2 3">KACC 16243</strain>
    </source>
</reference>
<keyword evidence="3" id="KW-1185">Reference proteome</keyword>
<dbReference type="AlphaFoldDB" id="A0A7G9RA45"/>
<name>A0A7G9RA45_9ACTN</name>
<keyword evidence="1" id="KW-0812">Transmembrane</keyword>